<reference evidence="1 2" key="1">
    <citation type="submission" date="2019-04" db="EMBL/GenBank/DDBJ databases">
        <authorList>
            <consortium name="DOE Joint Genome Institute"/>
            <person name="Mondo S."/>
            <person name="Kjaerbolling I."/>
            <person name="Vesth T."/>
            <person name="Frisvad J.C."/>
            <person name="Nybo J.L."/>
            <person name="Theobald S."/>
            <person name="Kildgaard S."/>
            <person name="Isbrandt T."/>
            <person name="Kuo A."/>
            <person name="Sato A."/>
            <person name="Lyhne E.K."/>
            <person name="Kogle M.E."/>
            <person name="Wiebenga A."/>
            <person name="Kun R.S."/>
            <person name="Lubbers R.J."/>
            <person name="Makela M.R."/>
            <person name="Barry K."/>
            <person name="Chovatia M."/>
            <person name="Clum A."/>
            <person name="Daum C."/>
            <person name="Haridas S."/>
            <person name="He G."/>
            <person name="LaButti K."/>
            <person name="Lipzen A."/>
            <person name="Riley R."/>
            <person name="Salamov A."/>
            <person name="Simmons B.A."/>
            <person name="Magnuson J.K."/>
            <person name="Henrissat B."/>
            <person name="Mortensen U.H."/>
            <person name="Larsen T.O."/>
            <person name="Devries R.P."/>
            <person name="Grigoriev I.V."/>
            <person name="Machida M."/>
            <person name="Baker S.E."/>
            <person name="Andersen M.R."/>
            <person name="Cantor M.N."/>
            <person name="Hua S.X."/>
        </authorList>
    </citation>
    <scope>NUCLEOTIDE SEQUENCE [LARGE SCALE GENOMIC DNA]</scope>
    <source>
        <strain evidence="1 2">CBS 119388</strain>
    </source>
</reference>
<accession>A0A5N6IH19</accession>
<protein>
    <submittedName>
        <fullName evidence="1">Uncharacterized protein</fullName>
    </submittedName>
</protein>
<gene>
    <name evidence="1" type="ORF">BDV37DRAFT_244653</name>
</gene>
<dbReference type="EMBL" id="ML736758">
    <property type="protein sequence ID" value="KAE8405782.1"/>
    <property type="molecule type" value="Genomic_DNA"/>
</dbReference>
<organism evidence="1 2">
    <name type="scientific">Aspergillus pseudonomiae</name>
    <dbReference type="NCBI Taxonomy" id="1506151"/>
    <lineage>
        <taxon>Eukaryota</taxon>
        <taxon>Fungi</taxon>
        <taxon>Dikarya</taxon>
        <taxon>Ascomycota</taxon>
        <taxon>Pezizomycotina</taxon>
        <taxon>Eurotiomycetes</taxon>
        <taxon>Eurotiomycetidae</taxon>
        <taxon>Eurotiales</taxon>
        <taxon>Aspergillaceae</taxon>
        <taxon>Aspergillus</taxon>
        <taxon>Aspergillus subgen. Circumdati</taxon>
    </lineage>
</organism>
<sequence length="83" mass="9733">MAVLEKGFPLVFYNPKPIRWGRMTPETSWLPEKRKSKLRIVFGNQVIGWFQHFFVIVVSFGQIKNRVQLRHPSSPSFLSLDCI</sequence>
<dbReference type="GeneID" id="43666263"/>
<proteinExistence type="predicted"/>
<accession>A0A5N7DH71</accession>
<dbReference type="RefSeq" id="XP_031943101.1">
    <property type="nucleotide sequence ID" value="XM_032081572.1"/>
</dbReference>
<name>A0A5N7DH71_9EURO</name>
<keyword evidence="2" id="KW-1185">Reference proteome</keyword>
<dbReference type="AlphaFoldDB" id="A0A5N7DH71"/>
<evidence type="ECO:0000313" key="1">
    <source>
        <dbReference type="EMBL" id="KAE8405782.1"/>
    </source>
</evidence>
<dbReference type="Proteomes" id="UP000325579">
    <property type="component" value="Unassembled WGS sequence"/>
</dbReference>
<evidence type="ECO:0000313" key="2">
    <source>
        <dbReference type="Proteomes" id="UP000325579"/>
    </source>
</evidence>